<feature type="chain" id="PRO_5021373284" description="Reverse transcriptase domain-containing protein" evidence="1">
    <location>
        <begin position="16"/>
        <end position="184"/>
    </location>
</feature>
<proteinExistence type="predicted"/>
<dbReference type="InterPro" id="IPR000477">
    <property type="entry name" value="RT_dom"/>
</dbReference>
<dbReference type="Ensembl" id="ENSCMIT00000008914.1">
    <property type="protein sequence ID" value="ENSCMIP00000008670.1"/>
    <property type="gene ID" value="ENSCMIG00000004649.1"/>
</dbReference>
<sequence>MGSLCLLVLLDLSAAFDTVDHSILIHRLSALLNLHGPALAWFDSYLSHRLHFVASHGFSSSPQDSVLAFSSLISTSSADMGAPSLDLLFLIYVLPLGNVIRRHGVNFHMYADDTQIYFASSNIDSRSTNVLSACQADIRPWMSANVQQLNVDKTEPILFGSCQRLHSCISELLNLPGLSLRLMN</sequence>
<dbReference type="InParanoid" id="A0A4W3H027"/>
<reference evidence="4" key="1">
    <citation type="journal article" date="2006" name="Science">
        <title>Ancient noncoding elements conserved in the human genome.</title>
        <authorList>
            <person name="Venkatesh B."/>
            <person name="Kirkness E.F."/>
            <person name="Loh Y.H."/>
            <person name="Halpern A.L."/>
            <person name="Lee A.P."/>
            <person name="Johnson J."/>
            <person name="Dandona N."/>
            <person name="Viswanathan L.D."/>
            <person name="Tay A."/>
            <person name="Venter J.C."/>
            <person name="Strausberg R.L."/>
            <person name="Brenner S."/>
        </authorList>
    </citation>
    <scope>NUCLEOTIDE SEQUENCE [LARGE SCALE GENOMIC DNA]</scope>
</reference>
<accession>A0A4W3H027</accession>
<evidence type="ECO:0000259" key="2">
    <source>
        <dbReference type="Pfam" id="PF00078"/>
    </source>
</evidence>
<dbReference type="PANTHER" id="PTHR33332">
    <property type="entry name" value="REVERSE TRANSCRIPTASE DOMAIN-CONTAINING PROTEIN"/>
    <property type="match status" value="1"/>
</dbReference>
<reference evidence="3" key="4">
    <citation type="submission" date="2025-08" db="UniProtKB">
        <authorList>
            <consortium name="Ensembl"/>
        </authorList>
    </citation>
    <scope>IDENTIFICATION</scope>
</reference>
<reference evidence="4" key="3">
    <citation type="journal article" date="2014" name="Nature">
        <title>Elephant shark genome provides unique insights into gnathostome evolution.</title>
        <authorList>
            <consortium name="International Elephant Shark Genome Sequencing Consortium"/>
            <person name="Venkatesh B."/>
            <person name="Lee A.P."/>
            <person name="Ravi V."/>
            <person name="Maurya A.K."/>
            <person name="Lian M.M."/>
            <person name="Swann J.B."/>
            <person name="Ohta Y."/>
            <person name="Flajnik M.F."/>
            <person name="Sutoh Y."/>
            <person name="Kasahara M."/>
            <person name="Hoon S."/>
            <person name="Gangu V."/>
            <person name="Roy S.W."/>
            <person name="Irimia M."/>
            <person name="Korzh V."/>
            <person name="Kondrychyn I."/>
            <person name="Lim Z.W."/>
            <person name="Tay B.H."/>
            <person name="Tohari S."/>
            <person name="Kong K.W."/>
            <person name="Ho S."/>
            <person name="Lorente-Galdos B."/>
            <person name="Quilez J."/>
            <person name="Marques-Bonet T."/>
            <person name="Raney B.J."/>
            <person name="Ingham P.W."/>
            <person name="Tay A."/>
            <person name="Hillier L.W."/>
            <person name="Minx P."/>
            <person name="Boehm T."/>
            <person name="Wilson R.K."/>
            <person name="Brenner S."/>
            <person name="Warren W.C."/>
        </authorList>
    </citation>
    <scope>NUCLEOTIDE SEQUENCE [LARGE SCALE GENOMIC DNA]</scope>
</reference>
<evidence type="ECO:0000313" key="3">
    <source>
        <dbReference type="Ensembl" id="ENSCMIP00000008670.1"/>
    </source>
</evidence>
<dbReference type="Proteomes" id="UP000314986">
    <property type="component" value="Unassembled WGS sequence"/>
</dbReference>
<dbReference type="STRING" id="7868.ENSCMIP00000008670"/>
<feature type="signal peptide" evidence="1">
    <location>
        <begin position="1"/>
        <end position="15"/>
    </location>
</feature>
<reference evidence="4" key="2">
    <citation type="journal article" date="2007" name="PLoS Biol.">
        <title>Survey sequencing and comparative analysis of the elephant shark (Callorhinchus milii) genome.</title>
        <authorList>
            <person name="Venkatesh B."/>
            <person name="Kirkness E.F."/>
            <person name="Loh Y.H."/>
            <person name="Halpern A.L."/>
            <person name="Lee A.P."/>
            <person name="Johnson J."/>
            <person name="Dandona N."/>
            <person name="Viswanathan L.D."/>
            <person name="Tay A."/>
            <person name="Venter J.C."/>
            <person name="Strausberg R.L."/>
            <person name="Brenner S."/>
        </authorList>
    </citation>
    <scope>NUCLEOTIDE SEQUENCE [LARGE SCALE GENOMIC DNA]</scope>
</reference>
<dbReference type="OMA" id="WEIFIND"/>
<evidence type="ECO:0000256" key="1">
    <source>
        <dbReference type="SAM" id="SignalP"/>
    </source>
</evidence>
<feature type="domain" description="Reverse transcriptase" evidence="2">
    <location>
        <begin position="5"/>
        <end position="155"/>
    </location>
</feature>
<protein>
    <recommendedName>
        <fullName evidence="2">Reverse transcriptase domain-containing protein</fullName>
    </recommendedName>
</protein>
<dbReference type="AlphaFoldDB" id="A0A4W3H027"/>
<evidence type="ECO:0000313" key="4">
    <source>
        <dbReference type="Proteomes" id="UP000314986"/>
    </source>
</evidence>
<dbReference type="Pfam" id="PF00078">
    <property type="entry name" value="RVT_1"/>
    <property type="match status" value="1"/>
</dbReference>
<organism evidence="3 4">
    <name type="scientific">Callorhinchus milii</name>
    <name type="common">Ghost shark</name>
    <dbReference type="NCBI Taxonomy" id="7868"/>
    <lineage>
        <taxon>Eukaryota</taxon>
        <taxon>Metazoa</taxon>
        <taxon>Chordata</taxon>
        <taxon>Craniata</taxon>
        <taxon>Vertebrata</taxon>
        <taxon>Chondrichthyes</taxon>
        <taxon>Holocephali</taxon>
        <taxon>Chimaeriformes</taxon>
        <taxon>Callorhinchidae</taxon>
        <taxon>Callorhinchus</taxon>
    </lineage>
</organism>
<reference evidence="3" key="5">
    <citation type="submission" date="2025-09" db="UniProtKB">
        <authorList>
            <consortium name="Ensembl"/>
        </authorList>
    </citation>
    <scope>IDENTIFICATION</scope>
</reference>
<keyword evidence="4" id="KW-1185">Reference proteome</keyword>
<keyword evidence="1" id="KW-0732">Signal</keyword>
<dbReference type="GeneTree" id="ENSGT01010000222343"/>
<name>A0A4W3H027_CALMI</name>